<dbReference type="SUPFAM" id="SSF53649">
    <property type="entry name" value="Alkaline phosphatase-like"/>
    <property type="match status" value="1"/>
</dbReference>
<dbReference type="InterPro" id="IPR017850">
    <property type="entry name" value="Alkaline_phosphatase_core_sf"/>
</dbReference>
<dbReference type="Proteomes" id="UP001597262">
    <property type="component" value="Unassembled WGS sequence"/>
</dbReference>
<comment type="caution">
    <text evidence="1">The sequence shown here is derived from an EMBL/GenBank/DDBJ whole genome shotgun (WGS) entry which is preliminary data.</text>
</comment>
<gene>
    <name evidence="1" type="ORF">ACFQ3W_14735</name>
</gene>
<dbReference type="InterPro" id="IPR002591">
    <property type="entry name" value="Phosphodiest/P_Trfase"/>
</dbReference>
<name>A0ABW3RYD5_9BACL</name>
<dbReference type="RefSeq" id="WP_379319995.1">
    <property type="nucleotide sequence ID" value="NZ_JBHTLM010000010.1"/>
</dbReference>
<dbReference type="EMBL" id="JBHTLM010000010">
    <property type="protein sequence ID" value="MFD1177547.1"/>
    <property type="molecule type" value="Genomic_DNA"/>
</dbReference>
<sequence>MENQLNMNRMENCGGEGSKCIVVVLDGLRYSAARSWLGFVEHLVESGKAASYKVVSELPSLSRPLYEVILTGTPAWENGITSNQVVRLSEEESLFHLARNAGLTTAAAAYHWVSELYNKAPFNPLRDRHQHDESYPIMHGSFYFEDHYPDTHLFADAEFLRQAYNPDLLYVHSMNIDDAGHKFGGDSKQYEGATRIVDSILALAVPAWIAAGYQIIITSDHGMSSSGQHGGTAPEEREVPLYGIGKAFTPGVYEEPIPQLAIAPLIAGLLGLSPSQRMRVAADIPGVKLPERSFV</sequence>
<evidence type="ECO:0000313" key="2">
    <source>
        <dbReference type="Proteomes" id="UP001597262"/>
    </source>
</evidence>
<protein>
    <submittedName>
        <fullName evidence="1">Alkaline phosphatase family protein</fullName>
    </submittedName>
</protein>
<proteinExistence type="predicted"/>
<dbReference type="PANTHER" id="PTHR10151">
    <property type="entry name" value="ECTONUCLEOTIDE PYROPHOSPHATASE/PHOSPHODIESTERASE"/>
    <property type="match status" value="1"/>
</dbReference>
<dbReference type="Gene3D" id="3.40.720.10">
    <property type="entry name" value="Alkaline Phosphatase, subunit A"/>
    <property type="match status" value="1"/>
</dbReference>
<dbReference type="Pfam" id="PF01663">
    <property type="entry name" value="Phosphodiest"/>
    <property type="match status" value="1"/>
</dbReference>
<accession>A0ABW3RYD5</accession>
<dbReference type="PANTHER" id="PTHR10151:SF120">
    <property type="entry name" value="BIS(5'-ADENOSYL)-TRIPHOSPHATASE"/>
    <property type="match status" value="1"/>
</dbReference>
<organism evidence="1 2">
    <name type="scientific">Paenibacillus puldeungensis</name>
    <dbReference type="NCBI Taxonomy" id="696536"/>
    <lineage>
        <taxon>Bacteria</taxon>
        <taxon>Bacillati</taxon>
        <taxon>Bacillota</taxon>
        <taxon>Bacilli</taxon>
        <taxon>Bacillales</taxon>
        <taxon>Paenibacillaceae</taxon>
        <taxon>Paenibacillus</taxon>
    </lineage>
</organism>
<keyword evidence="2" id="KW-1185">Reference proteome</keyword>
<reference evidence="2" key="1">
    <citation type="journal article" date="2019" name="Int. J. Syst. Evol. Microbiol.">
        <title>The Global Catalogue of Microorganisms (GCM) 10K type strain sequencing project: providing services to taxonomists for standard genome sequencing and annotation.</title>
        <authorList>
            <consortium name="The Broad Institute Genomics Platform"/>
            <consortium name="The Broad Institute Genome Sequencing Center for Infectious Disease"/>
            <person name="Wu L."/>
            <person name="Ma J."/>
        </authorList>
    </citation>
    <scope>NUCLEOTIDE SEQUENCE [LARGE SCALE GENOMIC DNA]</scope>
    <source>
        <strain evidence="2">CCUG 59189</strain>
    </source>
</reference>
<evidence type="ECO:0000313" key="1">
    <source>
        <dbReference type="EMBL" id="MFD1177547.1"/>
    </source>
</evidence>